<dbReference type="PROSITE" id="PS00107">
    <property type="entry name" value="PROTEIN_KINASE_ATP"/>
    <property type="match status" value="1"/>
</dbReference>
<dbReference type="Pfam" id="PF00069">
    <property type="entry name" value="Pkinase"/>
    <property type="match status" value="1"/>
</dbReference>
<feature type="domain" description="Protein kinase" evidence="14">
    <location>
        <begin position="9"/>
        <end position="268"/>
    </location>
</feature>
<dbReference type="Gene3D" id="1.10.510.10">
    <property type="entry name" value="Transferase(Phosphotransferase) domain 1"/>
    <property type="match status" value="1"/>
</dbReference>
<dbReference type="InterPro" id="IPR017441">
    <property type="entry name" value="Protein_kinase_ATP_BS"/>
</dbReference>
<evidence type="ECO:0000313" key="16">
    <source>
        <dbReference type="Proteomes" id="UP000465361"/>
    </source>
</evidence>
<evidence type="ECO:0000256" key="12">
    <source>
        <dbReference type="PROSITE-ProRule" id="PRU10141"/>
    </source>
</evidence>
<reference evidence="15 16" key="1">
    <citation type="journal article" date="2019" name="Emerg. Microbes Infect.">
        <title>Comprehensive subspecies identification of 175 nontuberculous mycobacteria species based on 7547 genomic profiles.</title>
        <authorList>
            <person name="Matsumoto Y."/>
            <person name="Kinjo T."/>
            <person name="Motooka D."/>
            <person name="Nabeya D."/>
            <person name="Jung N."/>
            <person name="Uechi K."/>
            <person name="Horii T."/>
            <person name="Iida T."/>
            <person name="Fujita J."/>
            <person name="Nakamura S."/>
        </authorList>
    </citation>
    <scope>NUCLEOTIDE SEQUENCE [LARGE SCALE GENOMIC DNA]</scope>
    <source>
        <strain evidence="15 16">JCM 17322</strain>
    </source>
</reference>
<dbReference type="GO" id="GO:0005524">
    <property type="term" value="F:ATP binding"/>
    <property type="evidence" value="ECO:0007669"/>
    <property type="project" value="UniProtKB-UniRule"/>
</dbReference>
<keyword evidence="11 13" id="KW-0472">Membrane</keyword>
<keyword evidence="5" id="KW-0808">Transferase</keyword>
<evidence type="ECO:0000256" key="5">
    <source>
        <dbReference type="ARBA" id="ARBA00022679"/>
    </source>
</evidence>
<proteinExistence type="predicted"/>
<evidence type="ECO:0000256" key="4">
    <source>
        <dbReference type="ARBA" id="ARBA00022527"/>
    </source>
</evidence>
<evidence type="ECO:0000313" key="15">
    <source>
        <dbReference type="EMBL" id="GFG72746.1"/>
    </source>
</evidence>
<dbReference type="PANTHER" id="PTHR43289">
    <property type="entry name" value="MITOGEN-ACTIVATED PROTEIN KINASE KINASE KINASE 20-RELATED"/>
    <property type="match status" value="1"/>
</dbReference>
<dbReference type="PANTHER" id="PTHR43289:SF6">
    <property type="entry name" value="SERINE_THREONINE-PROTEIN KINASE NEKL-3"/>
    <property type="match status" value="1"/>
</dbReference>
<name>A0A7I9XTS5_9MYCO</name>
<dbReference type="InterPro" id="IPR008271">
    <property type="entry name" value="Ser/Thr_kinase_AS"/>
</dbReference>
<keyword evidence="8" id="KW-0418">Kinase</keyword>
<dbReference type="Proteomes" id="UP000465361">
    <property type="component" value="Unassembled WGS sequence"/>
</dbReference>
<keyword evidence="4" id="KW-0723">Serine/threonine-protein kinase</keyword>
<evidence type="ECO:0000256" key="11">
    <source>
        <dbReference type="ARBA" id="ARBA00023136"/>
    </source>
</evidence>
<organism evidence="15 16">
    <name type="scientific">Mycobacterium botniense</name>
    <dbReference type="NCBI Taxonomy" id="84962"/>
    <lineage>
        <taxon>Bacteria</taxon>
        <taxon>Bacillati</taxon>
        <taxon>Actinomycetota</taxon>
        <taxon>Actinomycetes</taxon>
        <taxon>Mycobacteriales</taxon>
        <taxon>Mycobacteriaceae</taxon>
        <taxon>Mycobacterium</taxon>
    </lineage>
</organism>
<evidence type="ECO:0000256" key="10">
    <source>
        <dbReference type="ARBA" id="ARBA00022989"/>
    </source>
</evidence>
<dbReference type="InterPro" id="IPR011009">
    <property type="entry name" value="Kinase-like_dom_sf"/>
</dbReference>
<evidence type="ECO:0000256" key="9">
    <source>
        <dbReference type="ARBA" id="ARBA00022840"/>
    </source>
</evidence>
<dbReference type="AlphaFoldDB" id="A0A7I9XTS5"/>
<dbReference type="Gene3D" id="3.30.200.20">
    <property type="entry name" value="Phosphorylase Kinase, domain 1"/>
    <property type="match status" value="1"/>
</dbReference>
<comment type="subcellular location">
    <subcellularLocation>
        <location evidence="1">Cell membrane</location>
        <topology evidence="1">Single-pass membrane protein</topology>
    </subcellularLocation>
</comment>
<comment type="caution">
    <text evidence="15">The sequence shown here is derived from an EMBL/GenBank/DDBJ whole genome shotgun (WGS) entry which is preliminary data.</text>
</comment>
<sequence>MQGMPFGRYRLVELLGRGGMGEVWRAFDTVTERVVAVKMLPQNFADDQVFQKRFRREAKAAAGLNEPHVVPIYDFGAIDRRLFLAMRLIEGQDLQTLLAHEPLEPDRAVGIIEQIASALQTAHRVGLVHRDVKPSNILIAEDDFAYLTDFGIAHAAGDTSLTSTGAAIGTWAYMAPERLNTGIADARTDVYALACVLFEALTGQRPYPGDSLEQQIVGHLTTTPPRPSILRFGLPEAMDEVIASGMAKDPDQRYQTAKDLARAARAALTTCEQAHAATSAVGGDQLSSPPGTRLAMMRLRWTKRRLQAPIDKLIPKFRLITLVTTLVAVVLAAWLMVTWRPWERHGHQAHGNHADP</sequence>
<evidence type="ECO:0000256" key="6">
    <source>
        <dbReference type="ARBA" id="ARBA00022692"/>
    </source>
</evidence>
<evidence type="ECO:0000256" key="3">
    <source>
        <dbReference type="ARBA" id="ARBA00022475"/>
    </source>
</evidence>
<dbReference type="InterPro" id="IPR000719">
    <property type="entry name" value="Prot_kinase_dom"/>
</dbReference>
<dbReference type="GO" id="GO:0004674">
    <property type="term" value="F:protein serine/threonine kinase activity"/>
    <property type="evidence" value="ECO:0007669"/>
    <property type="project" value="UniProtKB-KW"/>
</dbReference>
<evidence type="ECO:0000256" key="1">
    <source>
        <dbReference type="ARBA" id="ARBA00004162"/>
    </source>
</evidence>
<dbReference type="PROSITE" id="PS00108">
    <property type="entry name" value="PROTEIN_KINASE_ST"/>
    <property type="match status" value="1"/>
</dbReference>
<gene>
    <name evidence="15" type="ORF">MBOT_01110</name>
</gene>
<protein>
    <recommendedName>
        <fullName evidence="2">non-specific serine/threonine protein kinase</fullName>
        <ecNumber evidence="2">2.7.11.1</ecNumber>
    </recommendedName>
</protein>
<dbReference type="SMART" id="SM00220">
    <property type="entry name" value="S_TKc"/>
    <property type="match status" value="1"/>
</dbReference>
<evidence type="ECO:0000256" key="2">
    <source>
        <dbReference type="ARBA" id="ARBA00012513"/>
    </source>
</evidence>
<keyword evidence="16" id="KW-1185">Reference proteome</keyword>
<evidence type="ECO:0000256" key="13">
    <source>
        <dbReference type="SAM" id="Phobius"/>
    </source>
</evidence>
<dbReference type="EC" id="2.7.11.1" evidence="2"/>
<dbReference type="CDD" id="cd14014">
    <property type="entry name" value="STKc_PknB_like"/>
    <property type="match status" value="1"/>
</dbReference>
<dbReference type="PROSITE" id="PS50011">
    <property type="entry name" value="PROTEIN_KINASE_DOM"/>
    <property type="match status" value="1"/>
</dbReference>
<dbReference type="FunFam" id="1.10.510.10:FF:000021">
    <property type="entry name" value="Serine/threonine protein kinase"/>
    <property type="match status" value="1"/>
</dbReference>
<dbReference type="GO" id="GO:0080090">
    <property type="term" value="P:regulation of primary metabolic process"/>
    <property type="evidence" value="ECO:0007669"/>
    <property type="project" value="UniProtKB-ARBA"/>
</dbReference>
<feature type="transmembrane region" description="Helical" evidence="13">
    <location>
        <begin position="319"/>
        <end position="337"/>
    </location>
</feature>
<evidence type="ECO:0000256" key="8">
    <source>
        <dbReference type="ARBA" id="ARBA00022777"/>
    </source>
</evidence>
<accession>A0A7I9XTS5</accession>
<keyword evidence="3" id="KW-1003">Cell membrane</keyword>
<keyword evidence="6 13" id="KW-0812">Transmembrane</keyword>
<dbReference type="SUPFAM" id="SSF56112">
    <property type="entry name" value="Protein kinase-like (PK-like)"/>
    <property type="match status" value="1"/>
</dbReference>
<dbReference type="EMBL" id="BLKW01000002">
    <property type="protein sequence ID" value="GFG72746.1"/>
    <property type="molecule type" value="Genomic_DNA"/>
</dbReference>
<evidence type="ECO:0000256" key="7">
    <source>
        <dbReference type="ARBA" id="ARBA00022741"/>
    </source>
</evidence>
<evidence type="ECO:0000259" key="14">
    <source>
        <dbReference type="PROSITE" id="PS50011"/>
    </source>
</evidence>
<keyword evidence="7 12" id="KW-0547">Nucleotide-binding</keyword>
<keyword evidence="10 13" id="KW-1133">Transmembrane helix</keyword>
<feature type="binding site" evidence="12">
    <location>
        <position position="38"/>
    </location>
    <ligand>
        <name>ATP</name>
        <dbReference type="ChEBI" id="CHEBI:30616"/>
    </ligand>
</feature>
<dbReference type="GO" id="GO:0005886">
    <property type="term" value="C:plasma membrane"/>
    <property type="evidence" value="ECO:0007669"/>
    <property type="project" value="UniProtKB-SubCell"/>
</dbReference>
<keyword evidence="9 12" id="KW-0067">ATP-binding</keyword>